<name>A0A1W1W4D4_9BACT</name>
<dbReference type="InterPro" id="IPR011335">
    <property type="entry name" value="Restrct_endonuc-II-like"/>
</dbReference>
<evidence type="ECO:0000313" key="2">
    <source>
        <dbReference type="EMBL" id="SMC00251.1"/>
    </source>
</evidence>
<dbReference type="CDD" id="cd06260">
    <property type="entry name" value="DUF820-like"/>
    <property type="match status" value="1"/>
</dbReference>
<dbReference type="Pfam" id="PF05685">
    <property type="entry name" value="Uma2"/>
    <property type="match status" value="1"/>
</dbReference>
<protein>
    <recommendedName>
        <fullName evidence="1">Putative restriction endonuclease domain-containing protein</fullName>
    </recommendedName>
</protein>
<feature type="domain" description="Putative restriction endonuclease" evidence="1">
    <location>
        <begin position="13"/>
        <end position="178"/>
    </location>
</feature>
<dbReference type="Gene3D" id="3.90.1570.10">
    <property type="entry name" value="tt1808, chain A"/>
    <property type="match status" value="1"/>
</dbReference>
<gene>
    <name evidence="2" type="ORF">SAMN00120144_1681</name>
</gene>
<dbReference type="Proteomes" id="UP000192266">
    <property type="component" value="Unassembled WGS sequence"/>
</dbReference>
<sequence length="198" mass="22287">MSAQPQPTSLISPEEYLAADRAAEYKSEYYQGEMVAMAGASKEHNQQVANIITELGSQTRDRDYIYASDLRLNNAAISSCAYPDVTMVCGPADLLADTYLDTLLTPTLLVEVLSPSTADNDRGRKFLFYRSIPSLRYYVLVETLKPQVEVFSRIDAENWNFCEFKGLDVIVPLPALDLFLPLAEIYRKLRFNSSQAEH</sequence>
<dbReference type="EMBL" id="FWWW01000099">
    <property type="protein sequence ID" value="SMC00251.1"/>
    <property type="molecule type" value="Genomic_DNA"/>
</dbReference>
<dbReference type="RefSeq" id="WP_084447620.1">
    <property type="nucleotide sequence ID" value="NZ_FWWW01000099.1"/>
</dbReference>
<proteinExistence type="predicted"/>
<dbReference type="PANTHER" id="PTHR36558">
    <property type="entry name" value="GLR1098 PROTEIN"/>
    <property type="match status" value="1"/>
</dbReference>
<dbReference type="PANTHER" id="PTHR36558:SF1">
    <property type="entry name" value="RESTRICTION ENDONUCLEASE DOMAIN-CONTAINING PROTEIN-RELATED"/>
    <property type="match status" value="1"/>
</dbReference>
<reference evidence="2 3" key="1">
    <citation type="submission" date="2017-04" db="EMBL/GenBank/DDBJ databases">
        <authorList>
            <person name="Afonso C.L."/>
            <person name="Miller P.J."/>
            <person name="Scott M.A."/>
            <person name="Spackman E."/>
            <person name="Goraichik I."/>
            <person name="Dimitrov K.M."/>
            <person name="Suarez D.L."/>
            <person name="Swayne D.E."/>
        </authorList>
    </citation>
    <scope>NUCLEOTIDE SEQUENCE [LARGE SCALE GENOMIC DNA]</scope>
    <source>
        <strain evidence="2 3">DSM 11622</strain>
    </source>
</reference>
<organism evidence="2 3">
    <name type="scientific">Hymenobacter roseosalivarius DSM 11622</name>
    <dbReference type="NCBI Taxonomy" id="645990"/>
    <lineage>
        <taxon>Bacteria</taxon>
        <taxon>Pseudomonadati</taxon>
        <taxon>Bacteroidota</taxon>
        <taxon>Cytophagia</taxon>
        <taxon>Cytophagales</taxon>
        <taxon>Hymenobacteraceae</taxon>
        <taxon>Hymenobacter</taxon>
    </lineage>
</organism>
<evidence type="ECO:0000259" key="1">
    <source>
        <dbReference type="Pfam" id="PF05685"/>
    </source>
</evidence>
<dbReference type="AlphaFoldDB" id="A0A1W1W4D4"/>
<dbReference type="STRING" id="645990.SAMN00120144_1681"/>
<dbReference type="InterPro" id="IPR012296">
    <property type="entry name" value="Nuclease_put_TT1808"/>
</dbReference>
<evidence type="ECO:0000313" key="3">
    <source>
        <dbReference type="Proteomes" id="UP000192266"/>
    </source>
</evidence>
<dbReference type="InterPro" id="IPR008538">
    <property type="entry name" value="Uma2"/>
</dbReference>
<keyword evidence="3" id="KW-1185">Reference proteome</keyword>
<dbReference type="OrthoDB" id="668969at2"/>
<dbReference type="SUPFAM" id="SSF52980">
    <property type="entry name" value="Restriction endonuclease-like"/>
    <property type="match status" value="1"/>
</dbReference>
<accession>A0A1W1W4D4</accession>